<reference evidence="2" key="1">
    <citation type="submission" date="2020-01" db="EMBL/GenBank/DDBJ databases">
        <title>Insect and environment-associated Actinomycetes.</title>
        <authorList>
            <person name="Currrie C."/>
            <person name="Chevrette M."/>
            <person name="Carlson C."/>
            <person name="Stubbendieck R."/>
            <person name="Wendt-Pienkowski E."/>
        </authorList>
    </citation>
    <scope>NUCLEOTIDE SEQUENCE</scope>
    <source>
        <strain evidence="2">SID7499</strain>
    </source>
</reference>
<accession>A0A6G3XUT6</accession>
<dbReference type="Gene3D" id="3.30.300.30">
    <property type="match status" value="1"/>
</dbReference>
<organism evidence="2">
    <name type="scientific">Streptomyces sp. SID7499</name>
    <dbReference type="NCBI Taxonomy" id="2706086"/>
    <lineage>
        <taxon>Bacteria</taxon>
        <taxon>Bacillati</taxon>
        <taxon>Actinomycetota</taxon>
        <taxon>Actinomycetes</taxon>
        <taxon>Kitasatosporales</taxon>
        <taxon>Streptomycetaceae</taxon>
        <taxon>Streptomyces</taxon>
    </lineage>
</organism>
<dbReference type="InterPro" id="IPR045851">
    <property type="entry name" value="AMP-bd_C_sf"/>
</dbReference>
<dbReference type="Pfam" id="PF13193">
    <property type="entry name" value="AMP-binding_C"/>
    <property type="match status" value="1"/>
</dbReference>
<gene>
    <name evidence="2" type="ORF">G3M58_85075</name>
</gene>
<keyword evidence="2" id="KW-0436">Ligase</keyword>
<dbReference type="AlphaFoldDB" id="A0A6G3XUT6"/>
<feature type="non-terminal residue" evidence="2">
    <location>
        <position position="1"/>
    </location>
</feature>
<sequence>GEDEVLLVVADRDPAAPVAPAALLEFLRERLAHFMLPRYIRVLPELPKTPTGKPTKHTLRADGVVAGTWDREAAGIRIRREKIV</sequence>
<dbReference type="GO" id="GO:0016874">
    <property type="term" value="F:ligase activity"/>
    <property type="evidence" value="ECO:0007669"/>
    <property type="project" value="UniProtKB-KW"/>
</dbReference>
<protein>
    <submittedName>
        <fullName evidence="2">ATP-dependent acyl-CoA ligase</fullName>
    </submittedName>
</protein>
<dbReference type="SUPFAM" id="SSF56801">
    <property type="entry name" value="Acetyl-CoA synthetase-like"/>
    <property type="match status" value="1"/>
</dbReference>
<dbReference type="EMBL" id="JAAGMN010009090">
    <property type="protein sequence ID" value="NEE21427.1"/>
    <property type="molecule type" value="Genomic_DNA"/>
</dbReference>
<comment type="caution">
    <text evidence="2">The sequence shown here is derived from an EMBL/GenBank/DDBJ whole genome shotgun (WGS) entry which is preliminary data.</text>
</comment>
<evidence type="ECO:0000313" key="2">
    <source>
        <dbReference type="EMBL" id="NEE21427.1"/>
    </source>
</evidence>
<evidence type="ECO:0000259" key="1">
    <source>
        <dbReference type="Pfam" id="PF13193"/>
    </source>
</evidence>
<proteinExistence type="predicted"/>
<name>A0A6G3XUT6_9ACTN</name>
<dbReference type="InterPro" id="IPR025110">
    <property type="entry name" value="AMP-bd_C"/>
</dbReference>
<feature type="domain" description="AMP-binding enzyme C-terminal" evidence="1">
    <location>
        <begin position="5"/>
        <end position="53"/>
    </location>
</feature>